<evidence type="ECO:0000256" key="2">
    <source>
        <dbReference type="ARBA" id="ARBA00009154"/>
    </source>
</evidence>
<evidence type="ECO:0000256" key="6">
    <source>
        <dbReference type="RuleBase" id="RU368003"/>
    </source>
</evidence>
<feature type="region of interest" description="Disordered" evidence="7">
    <location>
        <begin position="130"/>
        <end position="156"/>
    </location>
</feature>
<accession>A0AAV5GA88</accession>
<keyword evidence="3 6" id="KW-0698">rRNA processing</keyword>
<comment type="similarity">
    <text evidence="2 6">Belongs to the C1D family.</text>
</comment>
<reference evidence="8 9" key="1">
    <citation type="submission" date="2021-12" db="EMBL/GenBank/DDBJ databases">
        <title>High titer production of polyol ester of fatty acids by Rhodotorula paludigena BS15 towards product separation-free biomass refinery.</title>
        <authorList>
            <person name="Mano J."/>
            <person name="Ono H."/>
            <person name="Tanaka T."/>
            <person name="Naito K."/>
            <person name="Sushida H."/>
            <person name="Ike M."/>
            <person name="Tokuyasu K."/>
            <person name="Kitaoka M."/>
        </authorList>
    </citation>
    <scope>NUCLEOTIDE SEQUENCE [LARGE SCALE GENOMIC DNA]</scope>
    <source>
        <strain evidence="8 9">BS15</strain>
    </source>
</reference>
<dbReference type="PANTHER" id="PTHR15341:SF3">
    <property type="entry name" value="NUCLEAR NUCLEIC ACID-BINDING PROTEIN C1D"/>
    <property type="match status" value="1"/>
</dbReference>
<dbReference type="GO" id="GO:0005730">
    <property type="term" value="C:nucleolus"/>
    <property type="evidence" value="ECO:0007669"/>
    <property type="project" value="TreeGrafter"/>
</dbReference>
<comment type="subcellular location">
    <subcellularLocation>
        <location evidence="1 6">Nucleus</location>
    </subcellularLocation>
</comment>
<feature type="compositionally biased region" description="Low complexity" evidence="7">
    <location>
        <begin position="292"/>
        <end position="304"/>
    </location>
</feature>
<dbReference type="Proteomes" id="UP001342314">
    <property type="component" value="Unassembled WGS sequence"/>
</dbReference>
<evidence type="ECO:0000313" key="8">
    <source>
        <dbReference type="EMBL" id="GJN89521.1"/>
    </source>
</evidence>
<dbReference type="PANTHER" id="PTHR15341">
    <property type="entry name" value="SUN-COR STEROID HORMONE RECEPTOR CO-REPRESSOR"/>
    <property type="match status" value="1"/>
</dbReference>
<keyword evidence="9" id="KW-1185">Reference proteome</keyword>
<protein>
    <recommendedName>
        <fullName evidence="6">Exosome complex protein</fullName>
    </recommendedName>
</protein>
<dbReference type="GO" id="GO:0000178">
    <property type="term" value="C:exosome (RNase complex)"/>
    <property type="evidence" value="ECO:0007669"/>
    <property type="project" value="TreeGrafter"/>
</dbReference>
<dbReference type="GO" id="GO:0003723">
    <property type="term" value="F:RNA binding"/>
    <property type="evidence" value="ECO:0007669"/>
    <property type="project" value="UniProtKB-UniRule"/>
</dbReference>
<gene>
    <name evidence="8" type="ORF">Rhopal_002508-T1</name>
</gene>
<dbReference type="AlphaFoldDB" id="A0AAV5GA88"/>
<keyword evidence="5 6" id="KW-0539">Nucleus</keyword>
<organism evidence="8 9">
    <name type="scientific">Rhodotorula paludigena</name>
    <dbReference type="NCBI Taxonomy" id="86838"/>
    <lineage>
        <taxon>Eukaryota</taxon>
        <taxon>Fungi</taxon>
        <taxon>Dikarya</taxon>
        <taxon>Basidiomycota</taxon>
        <taxon>Pucciniomycotina</taxon>
        <taxon>Microbotryomycetes</taxon>
        <taxon>Sporidiobolales</taxon>
        <taxon>Sporidiobolaceae</taxon>
        <taxon>Rhodotorula</taxon>
    </lineage>
</organism>
<evidence type="ECO:0000256" key="7">
    <source>
        <dbReference type="SAM" id="MobiDB-lite"/>
    </source>
</evidence>
<comment type="function">
    <text evidence="6">Required for exosome-dependent processing of pre-rRNA and small nucleolar RNA (snRNA) precursors. Involved in processing of 35S pre-rRNA at the A0, A1 and A2 sites.</text>
</comment>
<dbReference type="GO" id="GO:0003677">
    <property type="term" value="F:DNA binding"/>
    <property type="evidence" value="ECO:0007669"/>
    <property type="project" value="TreeGrafter"/>
</dbReference>
<feature type="compositionally biased region" description="Low complexity" evidence="7">
    <location>
        <begin position="252"/>
        <end position="266"/>
    </location>
</feature>
<feature type="region of interest" description="Disordered" evidence="7">
    <location>
        <begin position="171"/>
        <end position="310"/>
    </location>
</feature>
<evidence type="ECO:0000313" key="9">
    <source>
        <dbReference type="Proteomes" id="UP001342314"/>
    </source>
</evidence>
<sequence length="310" mass="31932">MSDTDPSATLASLSSSLSTLEGALAPLLAKPLDDHLDGQDPLVQARMQILASYVVHDLIWVYLKTAGVDPATHPVMAEIERLKGYFGKLKAAQSGAPAGAEPSASASRPRMAVDKRAANRFITAAISSSRPAVDPDYTPADGEGGGDAEAGPSGTHIRFDEGEVERLLEDEAGEDEQSGDAAEAEVKAEKSARKGKKRESEGGAVEEVEGAQAKGKKRKVLDPFAGYDQPKPSPPAPSTKNPATKSSRRRSTANAEAAAPTADDSSVAGSPAPADNAGAGLSKSQKKKLARKQQAAAAAAAAEGAEAKKQ</sequence>
<dbReference type="EMBL" id="BQKY01000005">
    <property type="protein sequence ID" value="GJN89521.1"/>
    <property type="molecule type" value="Genomic_DNA"/>
</dbReference>
<dbReference type="GO" id="GO:0000460">
    <property type="term" value="P:maturation of 5.8S rRNA"/>
    <property type="evidence" value="ECO:0007669"/>
    <property type="project" value="TreeGrafter"/>
</dbReference>
<evidence type="ECO:0000256" key="1">
    <source>
        <dbReference type="ARBA" id="ARBA00004123"/>
    </source>
</evidence>
<evidence type="ECO:0000256" key="4">
    <source>
        <dbReference type="ARBA" id="ARBA00022884"/>
    </source>
</evidence>
<name>A0AAV5GA88_9BASI</name>
<proteinExistence type="inferred from homology"/>
<evidence type="ECO:0000256" key="5">
    <source>
        <dbReference type="ARBA" id="ARBA00023242"/>
    </source>
</evidence>
<evidence type="ECO:0000256" key="3">
    <source>
        <dbReference type="ARBA" id="ARBA00022552"/>
    </source>
</evidence>
<dbReference type="Pfam" id="PF04000">
    <property type="entry name" value="Sas10_Utp3"/>
    <property type="match status" value="1"/>
</dbReference>
<keyword evidence="4 6" id="KW-0694">RNA-binding</keyword>
<dbReference type="GO" id="GO:0010468">
    <property type="term" value="P:regulation of gene expression"/>
    <property type="evidence" value="ECO:0007669"/>
    <property type="project" value="TreeGrafter"/>
</dbReference>
<comment type="caution">
    <text evidence="8">The sequence shown here is derived from an EMBL/GenBank/DDBJ whole genome shotgun (WGS) entry which is preliminary data.</text>
</comment>
<dbReference type="InterPro" id="IPR007146">
    <property type="entry name" value="Sas10/Utp3/C1D"/>
</dbReference>
<dbReference type="InterPro" id="IPR011082">
    <property type="entry name" value="Exosome-assoc_fac/DNA_repair"/>
</dbReference>